<dbReference type="RefSeq" id="WP_329552262.1">
    <property type="nucleotide sequence ID" value="NZ_CP163431.1"/>
</dbReference>
<evidence type="ECO:0008006" key="3">
    <source>
        <dbReference type="Google" id="ProtNLM"/>
    </source>
</evidence>
<keyword evidence="1" id="KW-0732">Signal</keyword>
<dbReference type="Gene3D" id="3.10.450.50">
    <property type="match status" value="1"/>
</dbReference>
<gene>
    <name evidence="2" type="ORF">AB5J58_37980</name>
</gene>
<evidence type="ECO:0000313" key="2">
    <source>
        <dbReference type="EMBL" id="XDQ05595.1"/>
    </source>
</evidence>
<dbReference type="EMBL" id="CP163431">
    <property type="protein sequence ID" value="XDQ05595.1"/>
    <property type="molecule type" value="Genomic_DNA"/>
</dbReference>
<protein>
    <recommendedName>
        <fullName evidence="3">Secreted protein</fullName>
    </recommendedName>
</protein>
<proteinExistence type="predicted"/>
<dbReference type="PROSITE" id="PS51318">
    <property type="entry name" value="TAT"/>
    <property type="match status" value="1"/>
</dbReference>
<feature type="chain" id="PRO_5044330078" description="Secreted protein" evidence="1">
    <location>
        <begin position="31"/>
        <end position="156"/>
    </location>
</feature>
<organism evidence="2">
    <name type="scientific">Streptomyces sp. R08</name>
    <dbReference type="NCBI Taxonomy" id="3238624"/>
    <lineage>
        <taxon>Bacteria</taxon>
        <taxon>Bacillati</taxon>
        <taxon>Actinomycetota</taxon>
        <taxon>Actinomycetes</taxon>
        <taxon>Kitasatosporales</taxon>
        <taxon>Streptomycetaceae</taxon>
        <taxon>Streptomyces</taxon>
    </lineage>
</organism>
<reference evidence="2" key="1">
    <citation type="submission" date="2024-07" db="EMBL/GenBank/DDBJ databases">
        <authorList>
            <person name="Yu S.T."/>
        </authorList>
    </citation>
    <scope>NUCLEOTIDE SEQUENCE</scope>
    <source>
        <strain evidence="2">R08</strain>
    </source>
</reference>
<dbReference type="AlphaFoldDB" id="A0AB39MGZ5"/>
<name>A0AB39MGZ5_9ACTN</name>
<dbReference type="InterPro" id="IPR006311">
    <property type="entry name" value="TAT_signal"/>
</dbReference>
<feature type="signal peptide" evidence="1">
    <location>
        <begin position="1"/>
        <end position="30"/>
    </location>
</feature>
<evidence type="ECO:0000256" key="1">
    <source>
        <dbReference type="SAM" id="SignalP"/>
    </source>
</evidence>
<accession>A0AB39MGZ5</accession>
<sequence length="156" mass="16490">MNSKKATRRTALAAGLALALGLGVAAQASAGAPRTVSGSPDDNITRISDFYGAYIDAETDLDNGGGKLTTELRSYYLTPAYLKELKAWEAKNHADGVLQAQNTPMSWKVTDNGTADYTEATVTLTWGGGDTTKLIVDMTRTTHKIIHIGTKGIGGK</sequence>